<dbReference type="RefSeq" id="WP_155698922.1">
    <property type="nucleotide sequence ID" value="NZ_CP034235.1"/>
</dbReference>
<evidence type="ECO:0000313" key="3">
    <source>
        <dbReference type="Proteomes" id="UP000426246"/>
    </source>
</evidence>
<dbReference type="EMBL" id="CP034235">
    <property type="protein sequence ID" value="QGQ93925.1"/>
    <property type="molecule type" value="Genomic_DNA"/>
</dbReference>
<reference evidence="3" key="1">
    <citation type="submission" date="2018-11" db="EMBL/GenBank/DDBJ databases">
        <title>Complete genome sequence of Paenibacillus sp. ML311-T8.</title>
        <authorList>
            <person name="Nam Y.-D."/>
            <person name="Kang J."/>
            <person name="Chung W.-H."/>
            <person name="Park Y.S."/>
        </authorList>
    </citation>
    <scope>NUCLEOTIDE SEQUENCE [LARGE SCALE GENOMIC DNA]</scope>
    <source>
        <strain evidence="3">ML311-T8</strain>
    </source>
</reference>
<dbReference type="AlphaFoldDB" id="A0A6B8REF3"/>
<sequence>MSDNEIKELNQAQPGPNPEETELITNVFNLIQGILKEQFPEHTVAGQVGQHQQHGPMLAFTLEEDEKTYTCGFFLAELVHQFQSKPHAPMWLSSFFVDLLDSPESKPLPNPPQTEDDAKEIFDKYIIPHCAQSVREEFDPEPVLVDLGLNQDHGPVLEASFVSIIDGNNTCAIPLHYLLTLHLMNRDPADPIIQALYQIKDSHAAEAATE</sequence>
<gene>
    <name evidence="2" type="ORF">EHS13_02900</name>
</gene>
<protein>
    <submittedName>
        <fullName evidence="2">Uncharacterized protein</fullName>
    </submittedName>
</protein>
<proteinExistence type="predicted"/>
<feature type="region of interest" description="Disordered" evidence="1">
    <location>
        <begin position="1"/>
        <end position="20"/>
    </location>
</feature>
<name>A0A6B8REF3_9BACL</name>
<evidence type="ECO:0000256" key="1">
    <source>
        <dbReference type="SAM" id="MobiDB-lite"/>
    </source>
</evidence>
<dbReference type="Proteomes" id="UP000426246">
    <property type="component" value="Chromosome"/>
</dbReference>
<organism evidence="2 3">
    <name type="scientific">Paenibacillus psychroresistens</name>
    <dbReference type="NCBI Taxonomy" id="1778678"/>
    <lineage>
        <taxon>Bacteria</taxon>
        <taxon>Bacillati</taxon>
        <taxon>Bacillota</taxon>
        <taxon>Bacilli</taxon>
        <taxon>Bacillales</taxon>
        <taxon>Paenibacillaceae</taxon>
        <taxon>Paenibacillus</taxon>
    </lineage>
</organism>
<dbReference type="OrthoDB" id="2654042at2"/>
<evidence type="ECO:0000313" key="2">
    <source>
        <dbReference type="EMBL" id="QGQ93925.1"/>
    </source>
</evidence>
<accession>A0A6B8REF3</accession>
<keyword evidence="3" id="KW-1185">Reference proteome</keyword>
<dbReference type="KEGG" id="ppsc:EHS13_02900"/>